<dbReference type="Pfam" id="PF13302">
    <property type="entry name" value="Acetyltransf_3"/>
    <property type="match status" value="1"/>
</dbReference>
<sequence length="105" mass="12158">MDQLPHHGDDEEKKTLPEFTLRRFQLSDLDEFMAWASDDRVMRFLREPRTDRAAALGHLKGRIMPHPWYRAICVEDRPVGWVSATPAPDDSLHRASLGYGLAYDH</sequence>
<feature type="domain" description="N-acetyltransferase" evidence="1">
    <location>
        <begin position="19"/>
        <end position="103"/>
    </location>
</feature>
<reference evidence="2 3" key="1">
    <citation type="journal article" date="2019" name="Nat. Plants">
        <title>Genome sequencing of Musa balbisiana reveals subgenome evolution and function divergence in polyploid bananas.</title>
        <authorList>
            <person name="Yao X."/>
        </authorList>
    </citation>
    <scope>NUCLEOTIDE SEQUENCE [LARGE SCALE GENOMIC DNA]</scope>
    <source>
        <strain evidence="3">cv. DH-PKW</strain>
        <tissue evidence="2">Leaves</tissue>
    </source>
</reference>
<evidence type="ECO:0000259" key="1">
    <source>
        <dbReference type="Pfam" id="PF13302"/>
    </source>
</evidence>
<dbReference type="AlphaFoldDB" id="A0A4S8JGW3"/>
<organism evidence="2 3">
    <name type="scientific">Musa balbisiana</name>
    <name type="common">Banana</name>
    <dbReference type="NCBI Taxonomy" id="52838"/>
    <lineage>
        <taxon>Eukaryota</taxon>
        <taxon>Viridiplantae</taxon>
        <taxon>Streptophyta</taxon>
        <taxon>Embryophyta</taxon>
        <taxon>Tracheophyta</taxon>
        <taxon>Spermatophyta</taxon>
        <taxon>Magnoliopsida</taxon>
        <taxon>Liliopsida</taxon>
        <taxon>Zingiberales</taxon>
        <taxon>Musaceae</taxon>
        <taxon>Musa</taxon>
    </lineage>
</organism>
<evidence type="ECO:0000313" key="3">
    <source>
        <dbReference type="Proteomes" id="UP000317650"/>
    </source>
</evidence>
<gene>
    <name evidence="2" type="ORF">C4D60_Mb07t21150</name>
</gene>
<dbReference type="InterPro" id="IPR016181">
    <property type="entry name" value="Acyl_CoA_acyltransferase"/>
</dbReference>
<dbReference type="GO" id="GO:0016747">
    <property type="term" value="F:acyltransferase activity, transferring groups other than amino-acyl groups"/>
    <property type="evidence" value="ECO:0007669"/>
    <property type="project" value="InterPro"/>
</dbReference>
<protein>
    <recommendedName>
        <fullName evidence="1">N-acetyltransferase domain-containing protein</fullName>
    </recommendedName>
</protein>
<accession>A0A4S8JGW3</accession>
<keyword evidence="3" id="KW-1185">Reference proteome</keyword>
<name>A0A4S8JGW3_MUSBA</name>
<dbReference type="SUPFAM" id="SSF55729">
    <property type="entry name" value="Acyl-CoA N-acyltransferases (Nat)"/>
    <property type="match status" value="1"/>
</dbReference>
<dbReference type="PANTHER" id="PTHR46067">
    <property type="entry name" value="ACYL-COA N-ACYLTRANSFERASES (NAT) SUPERFAMILY PROTEIN"/>
    <property type="match status" value="1"/>
</dbReference>
<dbReference type="Proteomes" id="UP000317650">
    <property type="component" value="Chromosome 7"/>
</dbReference>
<comment type="caution">
    <text evidence="2">The sequence shown here is derived from an EMBL/GenBank/DDBJ whole genome shotgun (WGS) entry which is preliminary data.</text>
</comment>
<dbReference type="PANTHER" id="PTHR46067:SF16">
    <property type="entry name" value="N-ACETYLTRANSFERASE DOMAIN-CONTAINING PROTEIN"/>
    <property type="match status" value="1"/>
</dbReference>
<dbReference type="Gene3D" id="3.40.630.30">
    <property type="match status" value="1"/>
</dbReference>
<dbReference type="EMBL" id="PYDT01000005">
    <property type="protein sequence ID" value="THU61233.1"/>
    <property type="molecule type" value="Genomic_DNA"/>
</dbReference>
<evidence type="ECO:0000313" key="2">
    <source>
        <dbReference type="EMBL" id="THU61233.1"/>
    </source>
</evidence>
<proteinExistence type="predicted"/>
<dbReference type="InterPro" id="IPR000182">
    <property type="entry name" value="GNAT_dom"/>
</dbReference>